<name>A0A2M4B2C8_9DIPT</name>
<feature type="signal peptide" evidence="1">
    <location>
        <begin position="1"/>
        <end position="18"/>
    </location>
</feature>
<evidence type="ECO:0000313" key="2">
    <source>
        <dbReference type="EMBL" id="MBW47185.1"/>
    </source>
</evidence>
<dbReference type="AlphaFoldDB" id="A0A2M4B2C8"/>
<feature type="chain" id="PRO_5014954130" evidence="1">
    <location>
        <begin position="19"/>
        <end position="105"/>
    </location>
</feature>
<evidence type="ECO:0000256" key="1">
    <source>
        <dbReference type="SAM" id="SignalP"/>
    </source>
</evidence>
<proteinExistence type="predicted"/>
<sequence>MRHLGLLLMVLCLDDATSDRYQRTVAIETETEMEARSRVLQQLLLLVVLLRVRRHRSGRRCRRCHGCRGRREGNYFDRFDFNLEPLRRRFVRSAVLEHTIRMIIR</sequence>
<protein>
    <submittedName>
        <fullName evidence="2">Putative secreted protein</fullName>
    </submittedName>
</protein>
<keyword evidence="1" id="KW-0732">Signal</keyword>
<reference evidence="2" key="1">
    <citation type="submission" date="2018-01" db="EMBL/GenBank/DDBJ databases">
        <title>An insight into the sialome of Amazonian anophelines.</title>
        <authorList>
            <person name="Ribeiro J.M."/>
            <person name="Scarpassa V."/>
            <person name="Calvo E."/>
        </authorList>
    </citation>
    <scope>NUCLEOTIDE SEQUENCE</scope>
    <source>
        <tissue evidence="2">Salivary glands</tissue>
    </source>
</reference>
<dbReference type="EMBL" id="GGFK01013864">
    <property type="protein sequence ID" value="MBW47185.1"/>
    <property type="molecule type" value="Transcribed_RNA"/>
</dbReference>
<organism evidence="2">
    <name type="scientific">Anopheles triannulatus</name>
    <dbReference type="NCBI Taxonomy" id="58253"/>
    <lineage>
        <taxon>Eukaryota</taxon>
        <taxon>Metazoa</taxon>
        <taxon>Ecdysozoa</taxon>
        <taxon>Arthropoda</taxon>
        <taxon>Hexapoda</taxon>
        <taxon>Insecta</taxon>
        <taxon>Pterygota</taxon>
        <taxon>Neoptera</taxon>
        <taxon>Endopterygota</taxon>
        <taxon>Diptera</taxon>
        <taxon>Nematocera</taxon>
        <taxon>Culicoidea</taxon>
        <taxon>Culicidae</taxon>
        <taxon>Anophelinae</taxon>
        <taxon>Anopheles</taxon>
    </lineage>
</organism>
<accession>A0A2M4B2C8</accession>